<protein>
    <submittedName>
        <fullName evidence="1">Uncharacterized protein</fullName>
    </submittedName>
</protein>
<proteinExistence type="predicted"/>
<gene>
    <name evidence="1" type="ORF">WN51_00504</name>
</gene>
<dbReference type="Proteomes" id="UP000053105">
    <property type="component" value="Unassembled WGS sequence"/>
</dbReference>
<name>A0A0M9A2M1_9HYME</name>
<accession>A0A0M9A2M1</accession>
<evidence type="ECO:0000313" key="1">
    <source>
        <dbReference type="EMBL" id="KOX74549.1"/>
    </source>
</evidence>
<reference evidence="1 2" key="1">
    <citation type="submission" date="2015-07" db="EMBL/GenBank/DDBJ databases">
        <title>The genome of Melipona quadrifasciata.</title>
        <authorList>
            <person name="Pan H."/>
            <person name="Kapheim K."/>
        </authorList>
    </citation>
    <scope>NUCLEOTIDE SEQUENCE [LARGE SCALE GENOMIC DNA]</scope>
    <source>
        <strain evidence="1">0111107301</strain>
        <tissue evidence="1">Whole body</tissue>
    </source>
</reference>
<organism evidence="1 2">
    <name type="scientific">Melipona quadrifasciata</name>
    <dbReference type="NCBI Taxonomy" id="166423"/>
    <lineage>
        <taxon>Eukaryota</taxon>
        <taxon>Metazoa</taxon>
        <taxon>Ecdysozoa</taxon>
        <taxon>Arthropoda</taxon>
        <taxon>Hexapoda</taxon>
        <taxon>Insecta</taxon>
        <taxon>Pterygota</taxon>
        <taxon>Neoptera</taxon>
        <taxon>Endopterygota</taxon>
        <taxon>Hymenoptera</taxon>
        <taxon>Apocrita</taxon>
        <taxon>Aculeata</taxon>
        <taxon>Apoidea</taxon>
        <taxon>Anthophila</taxon>
        <taxon>Apidae</taxon>
        <taxon>Melipona</taxon>
    </lineage>
</organism>
<dbReference type="EMBL" id="KQ435784">
    <property type="protein sequence ID" value="KOX74549.1"/>
    <property type="molecule type" value="Genomic_DNA"/>
</dbReference>
<dbReference type="AlphaFoldDB" id="A0A0M9A2M1"/>
<keyword evidence="2" id="KW-1185">Reference proteome</keyword>
<evidence type="ECO:0000313" key="2">
    <source>
        <dbReference type="Proteomes" id="UP000053105"/>
    </source>
</evidence>
<sequence>MRRFAYADMGAEKRCITMQNGNELSRISIFLIMLSRSLDFVVTSSQKFRTILE</sequence>